<accession>A0A0A9G905</accession>
<dbReference type="EMBL" id="GBRH01177957">
    <property type="protein sequence ID" value="JAE19939.1"/>
    <property type="molecule type" value="Transcribed_RNA"/>
</dbReference>
<evidence type="ECO:0000256" key="1">
    <source>
        <dbReference type="SAM" id="MobiDB-lite"/>
    </source>
</evidence>
<evidence type="ECO:0000313" key="3">
    <source>
        <dbReference type="EMBL" id="JAE19939.1"/>
    </source>
</evidence>
<protein>
    <submittedName>
        <fullName evidence="3">Uncharacterized protein</fullName>
    </submittedName>
</protein>
<proteinExistence type="predicted"/>
<dbReference type="AlphaFoldDB" id="A0A0A9G905"/>
<reference evidence="3" key="1">
    <citation type="submission" date="2014-09" db="EMBL/GenBank/DDBJ databases">
        <authorList>
            <person name="Magalhaes I.L.F."/>
            <person name="Oliveira U."/>
            <person name="Santos F.R."/>
            <person name="Vidigal T.H.D.A."/>
            <person name="Brescovit A.D."/>
            <person name="Santos A.J."/>
        </authorList>
    </citation>
    <scope>NUCLEOTIDE SEQUENCE</scope>
    <source>
        <tissue evidence="3">Shoot tissue taken approximately 20 cm above the soil surface</tissue>
    </source>
</reference>
<sequence>MRRFFRQSVPCILLLIFVMSHLPSSSLGLRTLREEARSDLRRHELPPPMSPAQEVGDDDDANKYPVSRITVPQGPNPLHNK</sequence>
<organism evidence="3">
    <name type="scientific">Arundo donax</name>
    <name type="common">Giant reed</name>
    <name type="synonym">Donax arundinaceus</name>
    <dbReference type="NCBI Taxonomy" id="35708"/>
    <lineage>
        <taxon>Eukaryota</taxon>
        <taxon>Viridiplantae</taxon>
        <taxon>Streptophyta</taxon>
        <taxon>Embryophyta</taxon>
        <taxon>Tracheophyta</taxon>
        <taxon>Spermatophyta</taxon>
        <taxon>Magnoliopsida</taxon>
        <taxon>Liliopsida</taxon>
        <taxon>Poales</taxon>
        <taxon>Poaceae</taxon>
        <taxon>PACMAD clade</taxon>
        <taxon>Arundinoideae</taxon>
        <taxon>Arundineae</taxon>
        <taxon>Arundo</taxon>
    </lineage>
</organism>
<feature type="signal peptide" evidence="2">
    <location>
        <begin position="1"/>
        <end position="28"/>
    </location>
</feature>
<reference evidence="3" key="2">
    <citation type="journal article" date="2015" name="Data Brief">
        <title>Shoot transcriptome of the giant reed, Arundo donax.</title>
        <authorList>
            <person name="Barrero R.A."/>
            <person name="Guerrero F.D."/>
            <person name="Moolhuijzen P."/>
            <person name="Goolsby J.A."/>
            <person name="Tidwell J."/>
            <person name="Bellgard S.E."/>
            <person name="Bellgard M.I."/>
        </authorList>
    </citation>
    <scope>NUCLEOTIDE SEQUENCE</scope>
    <source>
        <tissue evidence="3">Shoot tissue taken approximately 20 cm above the soil surface</tissue>
    </source>
</reference>
<keyword evidence="2" id="KW-0732">Signal</keyword>
<feature type="region of interest" description="Disordered" evidence="1">
    <location>
        <begin position="38"/>
        <end position="81"/>
    </location>
</feature>
<name>A0A0A9G905_ARUDO</name>
<evidence type="ECO:0000256" key="2">
    <source>
        <dbReference type="SAM" id="SignalP"/>
    </source>
</evidence>
<feature type="chain" id="PRO_5002064972" evidence="2">
    <location>
        <begin position="29"/>
        <end position="81"/>
    </location>
</feature>